<dbReference type="Gene3D" id="1.10.238.160">
    <property type="match status" value="1"/>
</dbReference>
<accession>A0ABS0AET1</accession>
<reference evidence="1 2" key="1">
    <citation type="submission" date="2012-09" db="EMBL/GenBank/DDBJ databases">
        <title>Genome Sequence of alkane-degrading Bacterium Alcanivorax venustensis ISO4.</title>
        <authorList>
            <person name="Lai Q."/>
            <person name="Shao Z."/>
        </authorList>
    </citation>
    <scope>NUCLEOTIDE SEQUENCE [LARGE SCALE GENOMIC DNA]</scope>
    <source>
        <strain evidence="1 2">ISO4</strain>
    </source>
</reference>
<sequence>MSGWPCAPIMERHRMRFMRLSEVIAITGLCRSSIYNRMALGQFPRSVSLGGRAVAWVSDEVDHWMAARIEERDSHKSSD</sequence>
<comment type="caution">
    <text evidence="1">The sequence shown here is derived from an EMBL/GenBank/DDBJ whole genome shotgun (WGS) entry which is preliminary data.</text>
</comment>
<dbReference type="PANTHER" id="PTHR36154">
    <property type="entry name" value="DNA-BINDING TRANSCRIPTIONAL ACTIVATOR ALPA"/>
    <property type="match status" value="1"/>
</dbReference>
<dbReference type="PANTHER" id="PTHR36154:SF1">
    <property type="entry name" value="DNA-BINDING TRANSCRIPTIONAL ACTIVATOR ALPA"/>
    <property type="match status" value="1"/>
</dbReference>
<evidence type="ECO:0000313" key="2">
    <source>
        <dbReference type="Proteomes" id="UP000644441"/>
    </source>
</evidence>
<name>A0ABS0AET1_9GAMM</name>
<dbReference type="Proteomes" id="UP000644441">
    <property type="component" value="Unassembled WGS sequence"/>
</dbReference>
<dbReference type="EMBL" id="ARXR01000007">
    <property type="protein sequence ID" value="MBF5052652.1"/>
    <property type="molecule type" value="Genomic_DNA"/>
</dbReference>
<keyword evidence="1" id="KW-0238">DNA-binding</keyword>
<protein>
    <submittedName>
        <fullName evidence="1">DNA-binding protein</fullName>
    </submittedName>
</protein>
<gene>
    <name evidence="1" type="ORF">ISO4_01254</name>
</gene>
<dbReference type="Pfam" id="PF05930">
    <property type="entry name" value="Phage_AlpA"/>
    <property type="match status" value="1"/>
</dbReference>
<organism evidence="1 2">
    <name type="scientific">Alloalcanivorax venustensis ISO4</name>
    <dbReference type="NCBI Taxonomy" id="1177184"/>
    <lineage>
        <taxon>Bacteria</taxon>
        <taxon>Pseudomonadati</taxon>
        <taxon>Pseudomonadota</taxon>
        <taxon>Gammaproteobacteria</taxon>
        <taxon>Oceanospirillales</taxon>
        <taxon>Alcanivoracaceae</taxon>
        <taxon>Alloalcanivorax</taxon>
    </lineage>
</organism>
<dbReference type="InterPro" id="IPR010260">
    <property type="entry name" value="AlpA"/>
</dbReference>
<dbReference type="GO" id="GO:0003677">
    <property type="term" value="F:DNA binding"/>
    <property type="evidence" value="ECO:0007669"/>
    <property type="project" value="UniProtKB-KW"/>
</dbReference>
<proteinExistence type="predicted"/>
<evidence type="ECO:0000313" key="1">
    <source>
        <dbReference type="EMBL" id="MBF5052652.1"/>
    </source>
</evidence>
<keyword evidence="2" id="KW-1185">Reference proteome</keyword>
<dbReference type="InterPro" id="IPR052931">
    <property type="entry name" value="Prophage_regulatory_activator"/>
</dbReference>